<dbReference type="GO" id="GO:0004519">
    <property type="term" value="F:endonuclease activity"/>
    <property type="evidence" value="ECO:0007669"/>
    <property type="project" value="UniProtKB-KW"/>
</dbReference>
<dbReference type="OrthoDB" id="5568266at2"/>
<dbReference type="HOGENOM" id="CLU_013772_4_1_6"/>
<accession>G4QNI0</accession>
<evidence type="ECO:0000256" key="6">
    <source>
        <dbReference type="ARBA" id="ARBA00022801"/>
    </source>
</evidence>
<keyword evidence="3" id="KW-0235">DNA replication</keyword>
<keyword evidence="5" id="KW-0255">Endonuclease</keyword>
<evidence type="ECO:0000256" key="4">
    <source>
        <dbReference type="ARBA" id="ARBA00022722"/>
    </source>
</evidence>
<reference evidence="8 9" key="1">
    <citation type="journal article" date="2011" name="J. Bacteriol.">
        <title>Complete genome sequence of seawater bacterium Glaciecola nitratireducens FR1064T.</title>
        <authorList>
            <person name="Bian F."/>
            <person name="Qin Q.L."/>
            <person name="Xie B.B."/>
            <person name="Shu Y.L."/>
            <person name="Zhang X.Y."/>
            <person name="Yu Y."/>
            <person name="Chen B."/>
            <person name="Chen X.L."/>
            <person name="Zhou B.C."/>
            <person name="Zhang Y.Z."/>
        </authorList>
    </citation>
    <scope>NUCLEOTIDE SEQUENCE [LARGE SCALE GENOMIC DNA]</scope>
    <source>
        <strain evidence="9">JCM 12485 / KCTC 12276 / FR1064</strain>
    </source>
</reference>
<dbReference type="STRING" id="1085623.GNIT_3690"/>
<name>G4QNI0_GLANF</name>
<comment type="similarity">
    <text evidence="2">Belongs to the phage GPA family.</text>
</comment>
<evidence type="ECO:0000256" key="1">
    <source>
        <dbReference type="ARBA" id="ARBA00003293"/>
    </source>
</evidence>
<dbReference type="InterPro" id="IPR008766">
    <property type="entry name" value="Replication_gene_A-like"/>
</dbReference>
<dbReference type="KEGG" id="gni:GNIT_3690"/>
<protein>
    <submittedName>
        <fullName evidence="8">Replication protein A</fullName>
    </submittedName>
</protein>
<dbReference type="GO" id="GO:0016787">
    <property type="term" value="F:hydrolase activity"/>
    <property type="evidence" value="ECO:0007669"/>
    <property type="project" value="UniProtKB-KW"/>
</dbReference>
<evidence type="ECO:0000256" key="2">
    <source>
        <dbReference type="ARBA" id="ARBA00009260"/>
    </source>
</evidence>
<comment type="function">
    <text evidence="1">Possible endonuclease which induces a single-strand cut and initiates DNA replication.</text>
</comment>
<dbReference type="eggNOG" id="ENOG502Z7TX">
    <property type="taxonomic scope" value="Bacteria"/>
</dbReference>
<feature type="domain" description="Replication gene A protein-like" evidence="7">
    <location>
        <begin position="201"/>
        <end position="449"/>
    </location>
</feature>
<evidence type="ECO:0000256" key="5">
    <source>
        <dbReference type="ARBA" id="ARBA00022759"/>
    </source>
</evidence>
<keyword evidence="4" id="KW-0540">Nuclease</keyword>
<keyword evidence="9" id="KW-1185">Reference proteome</keyword>
<proteinExistence type="inferred from homology"/>
<evidence type="ECO:0000256" key="3">
    <source>
        <dbReference type="ARBA" id="ARBA00022705"/>
    </source>
</evidence>
<organism evidence="8 9">
    <name type="scientific">Glaciecola nitratireducens (strain JCM 12485 / KCTC 12276 / FR1064)</name>
    <dbReference type="NCBI Taxonomy" id="1085623"/>
    <lineage>
        <taxon>Bacteria</taxon>
        <taxon>Pseudomonadati</taxon>
        <taxon>Pseudomonadota</taxon>
        <taxon>Gammaproteobacteria</taxon>
        <taxon>Alteromonadales</taxon>
        <taxon>Alteromonadaceae</taxon>
        <taxon>Brumicola</taxon>
    </lineage>
</organism>
<dbReference type="Proteomes" id="UP000009282">
    <property type="component" value="Chromosome"/>
</dbReference>
<dbReference type="RefSeq" id="WP_014110655.1">
    <property type="nucleotide sequence ID" value="NC_016041.1"/>
</dbReference>
<dbReference type="EMBL" id="CP003060">
    <property type="protein sequence ID" value="AEP31784.1"/>
    <property type="molecule type" value="Genomic_DNA"/>
</dbReference>
<keyword evidence="6" id="KW-0378">Hydrolase</keyword>
<sequence>MISPNNRVRETIDDLHNASSSFLFANVEQHTNRVARDNARFIKAQVSPLPVKLQKAVLQGAEKIADEVERNVFVRQTVKRINESFPEELRHISIEDDDDIMRVAKNCAASVTRIRNNEYHWLYKRKSANKCVKRQAVNANTHNEPLTNVPRSMRDQNAQQSESTPIIALTDVCDAKREKVLLAAQPFLADYGLAVPYDGVTLEGAVKRICDKTWWKRKLSKIIKQCYEACFIQLGQVSKHRQIYASDFTTKNRQAQKLRNDNLLNSMYVTNDIGQQFTLKELSDLNVSNPKIRKAELMVRMRGFEELSKQAGDQGIFITITCPSKYHAVYAKSGQPNPRYEGFTPFQGNQYLGGLFAKIRAAWQKKDLAPYGFRVAEPQHDGTPHWHILLFTKPEDIESVQSIVRHYALLEDPGEQGAQENRCDFKLIDPKKGSATGYIAKYVSKNIDGEGLDKGIYGEDPITAAQRVDAWASCWCIRQFQQFGGAPVSIYRELRRLREPLAKDSPIEQARQAADESNWAAYNEALGGLNIKRKDRPVSIAYEASFNDETGECKTGYFDGEIIMKIKGLVYLGQTYVTRFYNWTVMRAAQKPFNLEFCK</sequence>
<dbReference type="GO" id="GO:0006260">
    <property type="term" value="P:DNA replication"/>
    <property type="evidence" value="ECO:0007669"/>
    <property type="project" value="UniProtKB-KW"/>
</dbReference>
<dbReference type="Pfam" id="PF05840">
    <property type="entry name" value="Phage_GPA"/>
    <property type="match status" value="1"/>
</dbReference>
<evidence type="ECO:0000313" key="9">
    <source>
        <dbReference type="Proteomes" id="UP000009282"/>
    </source>
</evidence>
<evidence type="ECO:0000259" key="7">
    <source>
        <dbReference type="Pfam" id="PF05840"/>
    </source>
</evidence>
<dbReference type="AlphaFoldDB" id="G4QNI0"/>
<evidence type="ECO:0000313" key="8">
    <source>
        <dbReference type="EMBL" id="AEP31784.1"/>
    </source>
</evidence>
<gene>
    <name evidence="8" type="ordered locus">GNIT_3690</name>
</gene>